<dbReference type="Pfam" id="PF02803">
    <property type="entry name" value="Thiolase_C"/>
    <property type="match status" value="1"/>
</dbReference>
<evidence type="ECO:0000256" key="2">
    <source>
        <dbReference type="ARBA" id="ARBA00022679"/>
    </source>
</evidence>
<sequence length="390" mass="39683">MSVYILSATRTAVGSFGGALKPLNAVQLGALALTEAMARAGVAPGQIGDVVLGNVLQAGSGQNVARLAALKAGLPHAVPAHTPNQVCGSGLKAVALGAQSIQMGDADLVLAGGTESMSNAPYLLPSARWGARMGHAQLLDSMIQDGLWCGHGDTHMGITAENVAAKHGITREAQDAFALQSQTKATAAQAAGAFDREVFTVTLAGKKGDVAFNRDEYIKTDASAEGLAKLRPAFRKDGTVTAGNASGINDGAAALVLAAETATKAHRPIARILGFAQAGVDPALMGLGPVPAIRKLLQKTGVKLADIDLFELNEAFAAQSLGVLAELSEIDPAKVNLRGGAIALGHPIGASGTRILVTLLHLLQDQDKKLGLAALCVGGGQGVAMLVERI</sequence>
<protein>
    <submittedName>
        <fullName evidence="7">Acetyl-CoA acetyltransferase</fullName>
    </submittedName>
</protein>
<dbReference type="CDD" id="cd00751">
    <property type="entry name" value="thiolase"/>
    <property type="match status" value="1"/>
</dbReference>
<comment type="caution">
    <text evidence="7">The sequence shown here is derived from an EMBL/GenBank/DDBJ whole genome shotgun (WGS) entry which is preliminary data.</text>
</comment>
<dbReference type="PROSITE" id="PS00737">
    <property type="entry name" value="THIOLASE_2"/>
    <property type="match status" value="1"/>
</dbReference>
<dbReference type="PIRSF" id="PIRSF000429">
    <property type="entry name" value="Ac-CoA_Ac_transf"/>
    <property type="match status" value="1"/>
</dbReference>
<evidence type="ECO:0000313" key="8">
    <source>
        <dbReference type="Proteomes" id="UP001165089"/>
    </source>
</evidence>
<organism evidence="7 8">
    <name type="scientific">Geothrix rubra</name>
    <dbReference type="NCBI Taxonomy" id="2927977"/>
    <lineage>
        <taxon>Bacteria</taxon>
        <taxon>Pseudomonadati</taxon>
        <taxon>Acidobacteriota</taxon>
        <taxon>Holophagae</taxon>
        <taxon>Holophagales</taxon>
        <taxon>Holophagaceae</taxon>
        <taxon>Geothrix</taxon>
    </lineage>
</organism>
<keyword evidence="2 4" id="KW-0808">Transferase</keyword>
<proteinExistence type="inferred from homology"/>
<gene>
    <name evidence="7" type="primary">atoB</name>
    <name evidence="7" type="ORF">GETHPA_27530</name>
</gene>
<dbReference type="PANTHER" id="PTHR18919">
    <property type="entry name" value="ACETYL-COA C-ACYLTRANSFERASE"/>
    <property type="match status" value="1"/>
</dbReference>
<dbReference type="InterPro" id="IPR020613">
    <property type="entry name" value="Thiolase_CS"/>
</dbReference>
<evidence type="ECO:0000259" key="5">
    <source>
        <dbReference type="Pfam" id="PF00108"/>
    </source>
</evidence>
<dbReference type="InterPro" id="IPR016039">
    <property type="entry name" value="Thiolase-like"/>
</dbReference>
<dbReference type="InterPro" id="IPR020616">
    <property type="entry name" value="Thiolase_N"/>
</dbReference>
<keyword evidence="8" id="KW-1185">Reference proteome</keyword>
<feature type="domain" description="Thiolase N-terminal" evidence="5">
    <location>
        <begin position="3"/>
        <end position="260"/>
    </location>
</feature>
<dbReference type="NCBIfam" id="TIGR01930">
    <property type="entry name" value="AcCoA-C-Actrans"/>
    <property type="match status" value="1"/>
</dbReference>
<evidence type="ECO:0000256" key="4">
    <source>
        <dbReference type="RuleBase" id="RU003557"/>
    </source>
</evidence>
<evidence type="ECO:0000313" key="7">
    <source>
        <dbReference type="EMBL" id="GLH71220.1"/>
    </source>
</evidence>
<dbReference type="SUPFAM" id="SSF53901">
    <property type="entry name" value="Thiolase-like"/>
    <property type="match status" value="2"/>
</dbReference>
<dbReference type="InterPro" id="IPR002155">
    <property type="entry name" value="Thiolase"/>
</dbReference>
<keyword evidence="3 4" id="KW-0012">Acyltransferase</keyword>
<evidence type="ECO:0000256" key="1">
    <source>
        <dbReference type="ARBA" id="ARBA00010982"/>
    </source>
</evidence>
<dbReference type="Proteomes" id="UP001165089">
    <property type="component" value="Unassembled WGS sequence"/>
</dbReference>
<dbReference type="InterPro" id="IPR020610">
    <property type="entry name" value="Thiolase_AS"/>
</dbReference>
<dbReference type="RefSeq" id="WP_285727268.1">
    <property type="nucleotide sequence ID" value="NZ_BSDD01000006.1"/>
</dbReference>
<feature type="domain" description="Thiolase C-terminal" evidence="6">
    <location>
        <begin position="267"/>
        <end position="389"/>
    </location>
</feature>
<dbReference type="EMBL" id="BSDD01000006">
    <property type="protein sequence ID" value="GLH71220.1"/>
    <property type="molecule type" value="Genomic_DNA"/>
</dbReference>
<dbReference type="InterPro" id="IPR020617">
    <property type="entry name" value="Thiolase_C"/>
</dbReference>
<dbReference type="Pfam" id="PF00108">
    <property type="entry name" value="Thiolase_N"/>
    <property type="match status" value="1"/>
</dbReference>
<dbReference type="PANTHER" id="PTHR18919:SF107">
    <property type="entry name" value="ACETYL-COA ACETYLTRANSFERASE, CYTOSOLIC"/>
    <property type="match status" value="1"/>
</dbReference>
<dbReference type="Gene3D" id="3.40.47.10">
    <property type="match status" value="2"/>
</dbReference>
<evidence type="ECO:0000259" key="6">
    <source>
        <dbReference type="Pfam" id="PF02803"/>
    </source>
</evidence>
<name>A0ABQ5Q9W8_9BACT</name>
<reference evidence="7 8" key="1">
    <citation type="journal article" date="2023" name="Antonie Van Leeuwenhoek">
        <title>Mesoterricola silvestris gen. nov., sp. nov., Mesoterricola sediminis sp. nov., Geothrix oryzae sp. nov., Geothrix edaphica sp. nov., Geothrix rubra sp. nov., and Geothrix limicola sp. nov., six novel members of Acidobacteriota isolated from soils.</title>
        <authorList>
            <person name="Itoh H."/>
            <person name="Sugisawa Y."/>
            <person name="Mise K."/>
            <person name="Xu Z."/>
            <person name="Kuniyasu M."/>
            <person name="Ushijima N."/>
            <person name="Kawano K."/>
            <person name="Kobayashi E."/>
            <person name="Shiratori Y."/>
            <person name="Masuda Y."/>
            <person name="Senoo K."/>
        </authorList>
    </citation>
    <scope>NUCLEOTIDE SEQUENCE [LARGE SCALE GENOMIC DNA]</scope>
    <source>
        <strain evidence="7 8">Red803</strain>
    </source>
</reference>
<comment type="similarity">
    <text evidence="1 4">Belongs to the thiolase-like superfamily. Thiolase family.</text>
</comment>
<evidence type="ECO:0000256" key="3">
    <source>
        <dbReference type="ARBA" id="ARBA00023315"/>
    </source>
</evidence>
<accession>A0ABQ5Q9W8</accession>
<dbReference type="PROSITE" id="PS00099">
    <property type="entry name" value="THIOLASE_3"/>
    <property type="match status" value="1"/>
</dbReference>